<dbReference type="CDD" id="cd00167">
    <property type="entry name" value="SANT"/>
    <property type="match status" value="1"/>
</dbReference>
<evidence type="ECO:0000256" key="1">
    <source>
        <dbReference type="SAM" id="MobiDB-lite"/>
    </source>
</evidence>
<feature type="compositionally biased region" description="Acidic residues" evidence="1">
    <location>
        <begin position="666"/>
        <end position="682"/>
    </location>
</feature>
<dbReference type="AlphaFoldDB" id="U6L360"/>
<feature type="region of interest" description="Disordered" evidence="1">
    <location>
        <begin position="333"/>
        <end position="386"/>
    </location>
</feature>
<name>U6L360_EIMTE</name>
<feature type="compositionally biased region" description="Basic and acidic residues" evidence="1">
    <location>
        <begin position="182"/>
        <end position="191"/>
    </location>
</feature>
<evidence type="ECO:0000259" key="3">
    <source>
        <dbReference type="PROSITE" id="PS51294"/>
    </source>
</evidence>
<evidence type="ECO:0000259" key="2">
    <source>
        <dbReference type="PROSITE" id="PS50090"/>
    </source>
</evidence>
<feature type="compositionally biased region" description="Basic residues" evidence="1">
    <location>
        <begin position="85"/>
        <end position="97"/>
    </location>
</feature>
<dbReference type="InterPro" id="IPR009057">
    <property type="entry name" value="Homeodomain-like_sf"/>
</dbReference>
<feature type="compositionally biased region" description="Basic and acidic residues" evidence="1">
    <location>
        <begin position="125"/>
        <end position="139"/>
    </location>
</feature>
<dbReference type="OrthoDB" id="2143914at2759"/>
<feature type="compositionally biased region" description="Polar residues" evidence="1">
    <location>
        <begin position="262"/>
        <end position="282"/>
    </location>
</feature>
<accession>U6L360</accession>
<feature type="domain" description="Myb-like" evidence="2">
    <location>
        <begin position="589"/>
        <end position="642"/>
    </location>
</feature>
<protein>
    <submittedName>
        <fullName evidence="4">Zinc finger (CHY type) protein, putative</fullName>
    </submittedName>
</protein>
<dbReference type="VEuPathDB" id="ToxoDB:ETH2_1583100"/>
<dbReference type="Pfam" id="PF00249">
    <property type="entry name" value="Myb_DNA-binding"/>
    <property type="match status" value="1"/>
</dbReference>
<feature type="domain" description="HTH myb-type" evidence="3">
    <location>
        <begin position="596"/>
        <end position="649"/>
    </location>
</feature>
<dbReference type="SMART" id="SM00717">
    <property type="entry name" value="SANT"/>
    <property type="match status" value="1"/>
</dbReference>
<proteinExistence type="predicted"/>
<reference evidence="4" key="1">
    <citation type="submission" date="2013-10" db="EMBL/GenBank/DDBJ databases">
        <title>Genomic analysis of the causative agents of coccidiosis in chickens.</title>
        <authorList>
            <person name="Reid A.J."/>
            <person name="Blake D."/>
            <person name="Billington K."/>
            <person name="Browne H."/>
            <person name="Dunn M."/>
            <person name="Hung S."/>
            <person name="Kawahara F."/>
            <person name="Miranda-Saavedra D."/>
            <person name="Mourier T."/>
            <person name="Nagra H."/>
            <person name="Otto T.D."/>
            <person name="Rawlings N."/>
            <person name="Sanchez A."/>
            <person name="Sanders M."/>
            <person name="Subramaniam C."/>
            <person name="Tay Y."/>
            <person name="Dear P."/>
            <person name="Doerig C."/>
            <person name="Gruber A."/>
            <person name="Parkinson J."/>
            <person name="Shirley M."/>
            <person name="Wan K.L."/>
            <person name="Berriman M."/>
            <person name="Tomley F."/>
            <person name="Pain A."/>
        </authorList>
    </citation>
    <scope>NUCLEOTIDE SEQUENCE [LARGE SCALE GENOMIC DNA]</scope>
    <source>
        <strain evidence="4">Houghton</strain>
    </source>
</reference>
<feature type="region of interest" description="Disordered" evidence="1">
    <location>
        <begin position="1"/>
        <end position="282"/>
    </location>
</feature>
<dbReference type="SUPFAM" id="SSF46689">
    <property type="entry name" value="Homeodomain-like"/>
    <property type="match status" value="1"/>
</dbReference>
<dbReference type="RefSeq" id="XP_013233784.1">
    <property type="nucleotide sequence ID" value="XM_013378330.1"/>
</dbReference>
<keyword evidence="5" id="KW-1185">Reference proteome</keyword>
<gene>
    <name evidence="4" type="ORF">ETH_00031665</name>
</gene>
<feature type="compositionally biased region" description="Polar residues" evidence="1">
    <location>
        <begin position="100"/>
        <end position="114"/>
    </location>
</feature>
<feature type="compositionally biased region" description="Low complexity" evidence="1">
    <location>
        <begin position="192"/>
        <end position="205"/>
    </location>
</feature>
<dbReference type="OMA" id="RWRNISS"/>
<dbReference type="InterPro" id="IPR001005">
    <property type="entry name" value="SANT/Myb"/>
</dbReference>
<evidence type="ECO:0000313" key="4">
    <source>
        <dbReference type="EMBL" id="CDJ43034.1"/>
    </source>
</evidence>
<dbReference type="Gene3D" id="1.10.10.60">
    <property type="entry name" value="Homeodomain-like"/>
    <property type="match status" value="1"/>
</dbReference>
<dbReference type="InterPro" id="IPR017930">
    <property type="entry name" value="Myb_dom"/>
</dbReference>
<dbReference type="VEuPathDB" id="ToxoDB:ETH_00031665"/>
<feature type="compositionally biased region" description="Basic and acidic residues" evidence="1">
    <location>
        <begin position="33"/>
        <end position="68"/>
    </location>
</feature>
<reference evidence="4" key="2">
    <citation type="submission" date="2013-10" db="EMBL/GenBank/DDBJ databases">
        <authorList>
            <person name="Aslett M."/>
        </authorList>
    </citation>
    <scope>NUCLEOTIDE SEQUENCE [LARGE SCALE GENOMIC DNA]</scope>
    <source>
        <strain evidence="4">Houghton</strain>
    </source>
</reference>
<feature type="compositionally biased region" description="Low complexity" evidence="1">
    <location>
        <begin position="222"/>
        <end position="242"/>
    </location>
</feature>
<dbReference type="PROSITE" id="PS51294">
    <property type="entry name" value="HTH_MYB"/>
    <property type="match status" value="1"/>
</dbReference>
<organism evidence="4 5">
    <name type="scientific">Eimeria tenella</name>
    <name type="common">Coccidian parasite</name>
    <dbReference type="NCBI Taxonomy" id="5802"/>
    <lineage>
        <taxon>Eukaryota</taxon>
        <taxon>Sar</taxon>
        <taxon>Alveolata</taxon>
        <taxon>Apicomplexa</taxon>
        <taxon>Conoidasida</taxon>
        <taxon>Coccidia</taxon>
        <taxon>Eucoccidiorida</taxon>
        <taxon>Eimeriorina</taxon>
        <taxon>Eimeriidae</taxon>
        <taxon>Eimeria</taxon>
    </lineage>
</organism>
<dbReference type="Proteomes" id="UP000030747">
    <property type="component" value="Unassembled WGS sequence"/>
</dbReference>
<feature type="compositionally biased region" description="Basic and acidic residues" evidence="1">
    <location>
        <begin position="150"/>
        <end position="171"/>
    </location>
</feature>
<evidence type="ECO:0000313" key="5">
    <source>
        <dbReference type="Proteomes" id="UP000030747"/>
    </source>
</evidence>
<dbReference type="PROSITE" id="PS50090">
    <property type="entry name" value="MYB_LIKE"/>
    <property type="match status" value="1"/>
</dbReference>
<sequence>MNLFRMRQHGGDPLPTQSPPEPHPKQEAQLADRSAHTSNHEGHLSGTEQRHPERAGDHLDVRNRKDLQSQRAPARIKSGGAPHGRGNRNKYNHKHRGQMGENNTVSEFTQQQQRGRPESLQGARDPPEQGRTQECREGPGTRQQQTQQAEQRDELQRPRREQKRWTRDRGHQPQHNYQWRPVVRENKEEKAQQQQPQNSQQVLEQSVSQKQLQTQKEHLGEQPTRQQQQQRQRTHTRGTQQRYPQGRHVQRQQCDKIHNEQRSNSQQSHLPGEQLKQQQPSVNCRRVCVRPQPTGVASSVAMELQRLRRQFFGSFSLLFCHPRLMTLLEHQPSADREWKKTPARNSSLDTRDSKVPTAIEDASKQRKSAGNADGSSIGAPVDPKPTNDVPYTDGYSCEKLPAGGYQLGSSTPLCVFKVILNPTDPEFDKFLLPCGLRLQVTVEKNYPGSEAIFTSEQDGDMPSRGGKMNDGVNGQDNATVVAATVATASADSANYIGEGDSHPPPATKHGCGPVDAHSCEIASSVASLYVCNEELNDFRRNAIEMVFSKVIEQQLARGEKADLVRTAIKAVDRHLREVFELQVPHTESASQKVEMPWTEEEQRKLEEAVVLYRRVAEPVLRWRNISSHVGTRTAKECAMRFQICRSAVLNERQKVSEGTNTKEESGEPSDGPEDELDGEDGENNTGVSARTPAVARGSDISLIDTTSEGVSSLHLSCIRLQVTCGRCKTPADMRVSLPKDGAALDAAGKLLGYLCKVPTAYGHKGTAIDWRYGELLNAGGRRGRN</sequence>
<feature type="compositionally biased region" description="Basic and acidic residues" evidence="1">
    <location>
        <begin position="653"/>
        <end position="665"/>
    </location>
</feature>
<dbReference type="GeneID" id="25255402"/>
<feature type="region of interest" description="Disordered" evidence="1">
    <location>
        <begin position="653"/>
        <end position="692"/>
    </location>
</feature>
<dbReference type="EMBL" id="HG675748">
    <property type="protein sequence ID" value="CDJ43034.1"/>
    <property type="molecule type" value="Genomic_DNA"/>
</dbReference>